<dbReference type="Proteomes" id="UP001060919">
    <property type="component" value="Chromosome"/>
</dbReference>
<evidence type="ECO:0000313" key="1">
    <source>
        <dbReference type="EMBL" id="BDS09492.1"/>
    </source>
</evidence>
<evidence type="ECO:0000313" key="2">
    <source>
        <dbReference type="Proteomes" id="UP001060919"/>
    </source>
</evidence>
<proteinExistence type="predicted"/>
<gene>
    <name evidence="1" type="ORF">AsAng_0001930</name>
</gene>
<sequence>MAANLFFPESHRQMLNIIAYGYEFPLFLDLQKKIAFSPIQLYS</sequence>
<dbReference type="KEGG" id="aup:AsAng_0001930"/>
<organism evidence="1 2">
    <name type="scientific">Aureispira anguillae</name>
    <dbReference type="NCBI Taxonomy" id="2864201"/>
    <lineage>
        <taxon>Bacteria</taxon>
        <taxon>Pseudomonadati</taxon>
        <taxon>Bacteroidota</taxon>
        <taxon>Saprospiria</taxon>
        <taxon>Saprospirales</taxon>
        <taxon>Saprospiraceae</taxon>
        <taxon>Aureispira</taxon>
    </lineage>
</organism>
<protein>
    <submittedName>
        <fullName evidence="1">Uncharacterized protein</fullName>
    </submittedName>
</protein>
<dbReference type="EMBL" id="AP026867">
    <property type="protein sequence ID" value="BDS09492.1"/>
    <property type="molecule type" value="Genomic_DNA"/>
</dbReference>
<reference evidence="1" key="1">
    <citation type="submission" date="2022-09" db="EMBL/GenBank/DDBJ databases">
        <title>Aureispira anguillicida sp. nov., isolated from Leptocephalus of Japanese eel Anguilla japonica.</title>
        <authorList>
            <person name="Yuasa K."/>
            <person name="Mekata T."/>
            <person name="Ikunari K."/>
        </authorList>
    </citation>
    <scope>NUCLEOTIDE SEQUENCE</scope>
    <source>
        <strain evidence="1">EL160426</strain>
    </source>
</reference>
<name>A0A915VK35_9BACT</name>
<dbReference type="AlphaFoldDB" id="A0A915VK35"/>
<accession>A0A915VK35</accession>
<keyword evidence="2" id="KW-1185">Reference proteome</keyword>